<dbReference type="EMBL" id="JAMKPW020000033">
    <property type="protein sequence ID" value="KAK8202182.1"/>
    <property type="molecule type" value="Genomic_DNA"/>
</dbReference>
<organism evidence="1 2">
    <name type="scientific">Zalaria obscura</name>
    <dbReference type="NCBI Taxonomy" id="2024903"/>
    <lineage>
        <taxon>Eukaryota</taxon>
        <taxon>Fungi</taxon>
        <taxon>Dikarya</taxon>
        <taxon>Ascomycota</taxon>
        <taxon>Pezizomycotina</taxon>
        <taxon>Dothideomycetes</taxon>
        <taxon>Dothideomycetidae</taxon>
        <taxon>Dothideales</taxon>
        <taxon>Zalariaceae</taxon>
        <taxon>Zalaria</taxon>
    </lineage>
</organism>
<gene>
    <name evidence="1" type="ORF">M8818_005708</name>
</gene>
<protein>
    <submittedName>
        <fullName evidence="1">Uncharacterized protein</fullName>
    </submittedName>
</protein>
<dbReference type="Proteomes" id="UP001320706">
    <property type="component" value="Unassembled WGS sequence"/>
</dbReference>
<comment type="caution">
    <text evidence="1">The sequence shown here is derived from an EMBL/GenBank/DDBJ whole genome shotgun (WGS) entry which is preliminary data.</text>
</comment>
<keyword evidence="2" id="KW-1185">Reference proteome</keyword>
<name>A0ACC3S9E7_9PEZI</name>
<accession>A0ACC3S9E7</accession>
<evidence type="ECO:0000313" key="2">
    <source>
        <dbReference type="Proteomes" id="UP001320706"/>
    </source>
</evidence>
<evidence type="ECO:0000313" key="1">
    <source>
        <dbReference type="EMBL" id="KAK8202182.1"/>
    </source>
</evidence>
<sequence>MALRVAKTLWQVKFGYLQVPVFPQSLCPFLFSYTEALSPSQATQPTLLRAIDIYLPTQTTKRAIETPTMPIYAITGANRGLGLEFTRQLSSTSSNTVLALTRSLSSDLTDLNALNKHSNIHILECDTGDVTSIKSFVKEAAKTLSGKKLDYLFNNAGINSVPEQGSLTIDPADLDEQIRVNVIGPAKTTEYLLEADLLSPNAVILNMTSGLGSNAVSKSIEPRKCATYSISKAALNMLTVHQSGDLRAKLPGCVVVCMDPGWVKTRMGGEGAVLEPEESIGGMLKTVHGLGKEDTGKFYTYTGKEVPW</sequence>
<reference evidence="1" key="1">
    <citation type="submission" date="2024-02" db="EMBL/GenBank/DDBJ databases">
        <title>Metagenome Assembled Genome of Zalaria obscura JY119.</title>
        <authorList>
            <person name="Vighnesh L."/>
            <person name="Jagadeeshwari U."/>
            <person name="Venkata Ramana C."/>
            <person name="Sasikala C."/>
        </authorList>
    </citation>
    <scope>NUCLEOTIDE SEQUENCE</scope>
    <source>
        <strain evidence="1">JY119</strain>
    </source>
</reference>
<proteinExistence type="predicted"/>